<feature type="domain" description="HTH cro/C1-type" evidence="2">
    <location>
        <begin position="46"/>
        <end position="88"/>
    </location>
</feature>
<keyword evidence="4" id="KW-1185">Reference proteome</keyword>
<evidence type="ECO:0000313" key="3">
    <source>
        <dbReference type="EMBL" id="MFF4523418.1"/>
    </source>
</evidence>
<feature type="region of interest" description="Disordered" evidence="1">
    <location>
        <begin position="1"/>
        <end position="20"/>
    </location>
</feature>
<accession>A0ABW6UJ20</accession>
<dbReference type="SUPFAM" id="SSF47413">
    <property type="entry name" value="lambda repressor-like DNA-binding domains"/>
    <property type="match status" value="1"/>
</dbReference>
<dbReference type="Proteomes" id="UP001602058">
    <property type="component" value="Unassembled WGS sequence"/>
</dbReference>
<evidence type="ECO:0000313" key="4">
    <source>
        <dbReference type="Proteomes" id="UP001602058"/>
    </source>
</evidence>
<dbReference type="PROSITE" id="PS50943">
    <property type="entry name" value="HTH_CROC1"/>
    <property type="match status" value="1"/>
</dbReference>
<dbReference type="CDD" id="cd00093">
    <property type="entry name" value="HTH_XRE"/>
    <property type="match status" value="1"/>
</dbReference>
<proteinExistence type="predicted"/>
<comment type="caution">
    <text evidence="3">The sequence shown here is derived from an EMBL/GenBank/DDBJ whole genome shotgun (WGS) entry which is preliminary data.</text>
</comment>
<evidence type="ECO:0000259" key="2">
    <source>
        <dbReference type="PROSITE" id="PS50943"/>
    </source>
</evidence>
<sequence>MKNSKRGTTPAPVRASTDPAEFGRWLTQRLESLGYNLSGPRSGGRSAFAEQSGLSPSTVTRLLRGEMPTDTRILRTLAESIDVPYPEVLVRAGVLTPEELAAVQRPSPAPGGPLTPEQAADELGITDPAERKVFVNMAKTLRRTTSDGGEQQLAD</sequence>
<gene>
    <name evidence="3" type="ORF">ACFY1D_18650</name>
</gene>
<feature type="region of interest" description="Disordered" evidence="1">
    <location>
        <begin position="36"/>
        <end position="55"/>
    </location>
</feature>
<dbReference type="SMART" id="SM00530">
    <property type="entry name" value="HTH_XRE"/>
    <property type="match status" value="1"/>
</dbReference>
<reference evidence="3 4" key="1">
    <citation type="submission" date="2024-10" db="EMBL/GenBank/DDBJ databases">
        <title>The Natural Products Discovery Center: Release of the First 8490 Sequenced Strains for Exploring Actinobacteria Biosynthetic Diversity.</title>
        <authorList>
            <person name="Kalkreuter E."/>
            <person name="Kautsar S.A."/>
            <person name="Yang D."/>
            <person name="Bader C.D."/>
            <person name="Teijaro C.N."/>
            <person name="Fluegel L."/>
            <person name="Davis C.M."/>
            <person name="Simpson J.R."/>
            <person name="Lauterbach L."/>
            <person name="Steele A.D."/>
            <person name="Gui C."/>
            <person name="Meng S."/>
            <person name="Li G."/>
            <person name="Viehrig K."/>
            <person name="Ye F."/>
            <person name="Su P."/>
            <person name="Kiefer A.F."/>
            <person name="Nichols A."/>
            <person name="Cepeda A.J."/>
            <person name="Yan W."/>
            <person name="Fan B."/>
            <person name="Jiang Y."/>
            <person name="Adhikari A."/>
            <person name="Zheng C.-J."/>
            <person name="Schuster L."/>
            <person name="Cowan T.M."/>
            <person name="Smanski M.J."/>
            <person name="Chevrette M.G."/>
            <person name="De Carvalho L.P.S."/>
            <person name="Shen B."/>
        </authorList>
    </citation>
    <scope>NUCLEOTIDE SEQUENCE [LARGE SCALE GENOMIC DNA]</scope>
    <source>
        <strain evidence="3 4">NPDC001390</strain>
    </source>
</reference>
<dbReference type="InterPro" id="IPR001387">
    <property type="entry name" value="Cro/C1-type_HTH"/>
</dbReference>
<name>A0ABW6UJ20_9ACTN</name>
<dbReference type="RefSeq" id="WP_387887727.1">
    <property type="nucleotide sequence ID" value="NZ_JBIAWJ010000009.1"/>
</dbReference>
<dbReference type="EMBL" id="JBIAWJ010000009">
    <property type="protein sequence ID" value="MFF4523418.1"/>
    <property type="molecule type" value="Genomic_DNA"/>
</dbReference>
<protein>
    <submittedName>
        <fullName evidence="3">XRE family transcriptional regulator</fullName>
    </submittedName>
</protein>
<evidence type="ECO:0000256" key="1">
    <source>
        <dbReference type="SAM" id="MobiDB-lite"/>
    </source>
</evidence>
<organism evidence="3 4">
    <name type="scientific">Streptomyces bluensis</name>
    <dbReference type="NCBI Taxonomy" id="33897"/>
    <lineage>
        <taxon>Bacteria</taxon>
        <taxon>Bacillati</taxon>
        <taxon>Actinomycetota</taxon>
        <taxon>Actinomycetes</taxon>
        <taxon>Kitasatosporales</taxon>
        <taxon>Streptomycetaceae</taxon>
        <taxon>Streptomyces</taxon>
    </lineage>
</organism>
<dbReference type="InterPro" id="IPR010982">
    <property type="entry name" value="Lambda_DNA-bd_dom_sf"/>
</dbReference>
<feature type="region of interest" description="Disordered" evidence="1">
    <location>
        <begin position="101"/>
        <end position="128"/>
    </location>
</feature>